<keyword evidence="3" id="KW-1185">Reference proteome</keyword>
<dbReference type="OrthoDB" id="5526466at2"/>
<evidence type="ECO:0000313" key="3">
    <source>
        <dbReference type="Proteomes" id="UP000198984"/>
    </source>
</evidence>
<dbReference type="Pfam" id="PF02643">
    <property type="entry name" value="DUF192"/>
    <property type="match status" value="1"/>
</dbReference>
<proteinExistence type="predicted"/>
<dbReference type="InterPro" id="IPR038695">
    <property type="entry name" value="Saro_0823-like_sf"/>
</dbReference>
<keyword evidence="1" id="KW-0732">Signal</keyword>
<feature type="signal peptide" evidence="1">
    <location>
        <begin position="1"/>
        <end position="31"/>
    </location>
</feature>
<dbReference type="PANTHER" id="PTHR37953">
    <property type="entry name" value="UPF0127 PROTEIN MJ1496"/>
    <property type="match status" value="1"/>
</dbReference>
<sequence length="182" mass="20536">MRPVKMLITTSKWIFNVAFCLYIAGCGNRTANNTATTTTTDTSTVAAPTDNGPQFKKEGELYFIGKAKNDTLHKIDMEVAETDDERAQGLMRRRSMTDGQGMLFIFTEAAEQSFWMKDTYISLDIIYVDDKKEIVSIQKYTTPQSEESLPSFKKAQYVVEVNAGFCDKYHIGFGDKIAFSKN</sequence>
<evidence type="ECO:0000313" key="2">
    <source>
        <dbReference type="EMBL" id="SEL49988.1"/>
    </source>
</evidence>
<reference evidence="2 3" key="1">
    <citation type="submission" date="2016-10" db="EMBL/GenBank/DDBJ databases">
        <authorList>
            <person name="de Groot N.N."/>
        </authorList>
    </citation>
    <scope>NUCLEOTIDE SEQUENCE [LARGE SCALE GENOMIC DNA]</scope>
    <source>
        <strain evidence="2 3">DSM 21039</strain>
    </source>
</reference>
<name>A0A1H7QQK5_9BACT</name>
<dbReference type="EMBL" id="FOBB01000002">
    <property type="protein sequence ID" value="SEL49988.1"/>
    <property type="molecule type" value="Genomic_DNA"/>
</dbReference>
<protein>
    <recommendedName>
        <fullName evidence="4">DUF192 domain-containing protein</fullName>
    </recommendedName>
</protein>
<gene>
    <name evidence="2" type="ORF">SAMN04488505_102412</name>
</gene>
<organism evidence="2 3">
    <name type="scientific">Chitinophaga rupis</name>
    <dbReference type="NCBI Taxonomy" id="573321"/>
    <lineage>
        <taxon>Bacteria</taxon>
        <taxon>Pseudomonadati</taxon>
        <taxon>Bacteroidota</taxon>
        <taxon>Chitinophagia</taxon>
        <taxon>Chitinophagales</taxon>
        <taxon>Chitinophagaceae</taxon>
        <taxon>Chitinophaga</taxon>
    </lineage>
</organism>
<dbReference type="InterPro" id="IPR003795">
    <property type="entry name" value="DUF192"/>
</dbReference>
<feature type="chain" id="PRO_5011451502" description="DUF192 domain-containing protein" evidence="1">
    <location>
        <begin position="32"/>
        <end position="182"/>
    </location>
</feature>
<dbReference type="AlphaFoldDB" id="A0A1H7QQK5"/>
<evidence type="ECO:0000256" key="1">
    <source>
        <dbReference type="SAM" id="SignalP"/>
    </source>
</evidence>
<dbReference type="Proteomes" id="UP000198984">
    <property type="component" value="Unassembled WGS sequence"/>
</dbReference>
<dbReference type="RefSeq" id="WP_089909628.1">
    <property type="nucleotide sequence ID" value="NZ_FOBB01000002.1"/>
</dbReference>
<accession>A0A1H7QQK5</accession>
<dbReference type="PANTHER" id="PTHR37953:SF1">
    <property type="entry name" value="UPF0127 PROTEIN MJ1496"/>
    <property type="match status" value="1"/>
</dbReference>
<evidence type="ECO:0008006" key="4">
    <source>
        <dbReference type="Google" id="ProtNLM"/>
    </source>
</evidence>
<dbReference type="Gene3D" id="2.60.120.1140">
    <property type="entry name" value="Protein of unknown function DUF192"/>
    <property type="match status" value="1"/>
</dbReference>